<feature type="region of interest" description="Disordered" evidence="1">
    <location>
        <begin position="409"/>
        <end position="438"/>
    </location>
</feature>
<evidence type="ECO:0000256" key="1">
    <source>
        <dbReference type="SAM" id="MobiDB-lite"/>
    </source>
</evidence>
<accession>A0A7J7IG00</accession>
<gene>
    <name evidence="2" type="ORF">F1559_001064</name>
</gene>
<keyword evidence="3" id="KW-1185">Reference proteome</keyword>
<dbReference type="OrthoDB" id="10539312at2759"/>
<name>A0A7J7IG00_9RHOD</name>
<reference evidence="2 3" key="1">
    <citation type="journal article" date="2020" name="J. Phycol.">
        <title>Comparative genome analysis reveals Cyanidiococcus gen. nov., a new extremophilic red algal genus sister to Cyanidioschyzon (Cyanidioschyzonaceae, Rhodophyta).</title>
        <authorList>
            <person name="Liu S.-L."/>
            <person name="Chiang Y.-R."/>
            <person name="Yoon H.S."/>
            <person name="Fu H.-Y."/>
        </authorList>
    </citation>
    <scope>NUCLEOTIDE SEQUENCE [LARGE SCALE GENOMIC DNA]</scope>
    <source>
        <strain evidence="2 3">THAL066</strain>
    </source>
</reference>
<proteinExistence type="predicted"/>
<protein>
    <submittedName>
        <fullName evidence="2">Uncharacterized protein</fullName>
    </submittedName>
</protein>
<feature type="compositionally biased region" description="Polar residues" evidence="1">
    <location>
        <begin position="418"/>
        <end position="438"/>
    </location>
</feature>
<dbReference type="AlphaFoldDB" id="A0A7J7IG00"/>
<organism evidence="2 3">
    <name type="scientific">Cyanidiococcus yangmingshanensis</name>
    <dbReference type="NCBI Taxonomy" id="2690220"/>
    <lineage>
        <taxon>Eukaryota</taxon>
        <taxon>Rhodophyta</taxon>
        <taxon>Bangiophyceae</taxon>
        <taxon>Cyanidiales</taxon>
        <taxon>Cyanidiaceae</taxon>
        <taxon>Cyanidiococcus</taxon>
    </lineage>
</organism>
<dbReference type="EMBL" id="VWRR01000013">
    <property type="protein sequence ID" value="KAF6001664.1"/>
    <property type="molecule type" value="Genomic_DNA"/>
</dbReference>
<evidence type="ECO:0000313" key="2">
    <source>
        <dbReference type="EMBL" id="KAF6001664.1"/>
    </source>
</evidence>
<comment type="caution">
    <text evidence="2">The sequence shown here is derived from an EMBL/GenBank/DDBJ whole genome shotgun (WGS) entry which is preliminary data.</text>
</comment>
<sequence>MENTGSSVAADQALTAPLDTELAESISSRLEQLLGVDSQDQRLFAPLVFALRHSSSEGEHLSARLQSLCLQIEALFLPRVLQGLIGAEERDEHSQLDEKLFIDDPTRELNTVVKALTQASGQLHTWAQTEPSSLERFSKLNPDIRKALRLYFLQLLCFGNALATGGKLETLQLVSPLWSDRQTALFYALFRDLIRLSKFLDENSIRIPEPYLSSLEKVQKVIAEHVVATRLIAQLETDPIGVHDNEIDICRMLRDADPNSFGEVVKKVTSILHMIGNRVLIEAAAVDRDWLFTLRWNHACMVYVYRLLECCFSWQEKLNGLQELFGDTDVELKAPSDMEGRGTAALEGILRAFDIALSTGAKPVIATADPSALSFELAWNDEPKNPVQTHGEDRLSRFSRDFEALRRRHQASRERVRQQSSSGVLRQQSGGEGQATSVEAHTEAGAWLSTENLVEYVCGNAAQIRKRLDAQGRLTPADWYSGGIRPVLRSLECSRASLELTWITDARRRLDAHFARSS</sequence>
<dbReference type="Proteomes" id="UP000530660">
    <property type="component" value="Unassembled WGS sequence"/>
</dbReference>
<evidence type="ECO:0000313" key="3">
    <source>
        <dbReference type="Proteomes" id="UP000530660"/>
    </source>
</evidence>